<sequence length="208" mass="23121">MKKVLSLFLIGLLVVVLAACTSDDKKANEEGFAEETEEREDEDSLIPVGETAETEGGSFTYHARNNRLKPIETDSFTINVDKVSVMSGKLAGGFKDYMGQDEIKYIQFDLEVENKTSDSLNFEAYQASIVTNTGEEIAAPDSRLTTKSEDTGELNEKYTGGEKKQGAIFFLLEETKAEDVEWVQINMKAPIDENNEKVGEDVKIKVKL</sequence>
<evidence type="ECO:0008006" key="7">
    <source>
        <dbReference type="Google" id="ProtNLM"/>
    </source>
</evidence>
<reference evidence="3 5" key="1">
    <citation type="submission" date="2017-04" db="EMBL/GenBank/DDBJ databases">
        <title>Complete Genome Sequence of the Bacillus horikoshii 20a strain from Cuatro Cienegas, Coahuila, Mexico.</title>
        <authorList>
            <person name="Zarza E."/>
            <person name="Alcaraz L.D."/>
            <person name="Aguilar-Salinas B."/>
            <person name="Islas A."/>
            <person name="Olmedo-Alvarez G."/>
        </authorList>
    </citation>
    <scope>NUCLEOTIDE SEQUENCE [LARGE SCALE GENOMIC DNA]</scope>
    <source>
        <strain evidence="3 5">20a</strain>
    </source>
</reference>
<dbReference type="InterPro" id="IPR029050">
    <property type="entry name" value="Immunoprotect_excell_Ig-like"/>
</dbReference>
<dbReference type="PROSITE" id="PS51257">
    <property type="entry name" value="PROKAR_LIPOPROTEIN"/>
    <property type="match status" value="1"/>
</dbReference>
<evidence type="ECO:0000256" key="1">
    <source>
        <dbReference type="ARBA" id="ARBA00022729"/>
    </source>
</evidence>
<dbReference type="EMBL" id="CP020880">
    <property type="protein sequence ID" value="ART75264.1"/>
    <property type="molecule type" value="Genomic_DNA"/>
</dbReference>
<feature type="chain" id="PRO_5044568393" description="DUF4352 domain-containing protein" evidence="2">
    <location>
        <begin position="19"/>
        <end position="208"/>
    </location>
</feature>
<evidence type="ECO:0000313" key="3">
    <source>
        <dbReference type="EMBL" id="ART75264.1"/>
    </source>
</evidence>
<name>A0A1Y0CJJ9_9BACI</name>
<dbReference type="GeneID" id="96737596"/>
<evidence type="ECO:0000313" key="6">
    <source>
        <dbReference type="Proteomes" id="UP000323393"/>
    </source>
</evidence>
<protein>
    <recommendedName>
        <fullName evidence="7">DUF4352 domain-containing protein</fullName>
    </recommendedName>
</protein>
<dbReference type="Gene3D" id="2.60.40.1240">
    <property type="match status" value="1"/>
</dbReference>
<evidence type="ECO:0000313" key="4">
    <source>
        <dbReference type="EMBL" id="TYS58636.1"/>
    </source>
</evidence>
<dbReference type="RefSeq" id="WP_088017192.1">
    <property type="nucleotide sequence ID" value="NZ_CP020880.1"/>
</dbReference>
<feature type="signal peptide" evidence="2">
    <location>
        <begin position="1"/>
        <end position="18"/>
    </location>
</feature>
<keyword evidence="1 2" id="KW-0732">Signal</keyword>
<dbReference type="EMBL" id="VTEU01000004">
    <property type="protein sequence ID" value="TYS58636.1"/>
    <property type="molecule type" value="Genomic_DNA"/>
</dbReference>
<dbReference type="KEGG" id="bhk:B4U37_04035"/>
<reference evidence="4 6" key="2">
    <citation type="submission" date="2019-08" db="EMBL/GenBank/DDBJ databases">
        <title>Bacillus genomes from the desert of Cuatro Cienegas, Coahuila.</title>
        <authorList>
            <person name="Olmedo-Alvarez G."/>
        </authorList>
    </citation>
    <scope>NUCLEOTIDE SEQUENCE [LARGE SCALE GENOMIC DNA]</scope>
    <source>
        <strain evidence="4 6">CH88_3T</strain>
    </source>
</reference>
<dbReference type="AlphaFoldDB" id="A0A1Y0CJJ9"/>
<accession>A0A1Y0CJJ9</accession>
<organism evidence="4 6">
    <name type="scientific">Sutcliffiella horikoshii</name>
    <dbReference type="NCBI Taxonomy" id="79883"/>
    <lineage>
        <taxon>Bacteria</taxon>
        <taxon>Bacillati</taxon>
        <taxon>Bacillota</taxon>
        <taxon>Bacilli</taxon>
        <taxon>Bacillales</taxon>
        <taxon>Bacillaceae</taxon>
        <taxon>Sutcliffiella</taxon>
    </lineage>
</organism>
<proteinExistence type="predicted"/>
<dbReference type="Proteomes" id="UP000323393">
    <property type="component" value="Unassembled WGS sequence"/>
</dbReference>
<gene>
    <name evidence="3" type="ORF">B4U37_04035</name>
    <name evidence="4" type="ORF">FZC74_12600</name>
</gene>
<evidence type="ECO:0000256" key="2">
    <source>
        <dbReference type="SAM" id="SignalP"/>
    </source>
</evidence>
<dbReference type="Proteomes" id="UP000195573">
    <property type="component" value="Chromosome"/>
</dbReference>
<evidence type="ECO:0000313" key="5">
    <source>
        <dbReference type="Proteomes" id="UP000195573"/>
    </source>
</evidence>
<keyword evidence="5" id="KW-1185">Reference proteome</keyword>